<sequence>MKLFQLRKLITASLLTMGLMTIGTGVSLAQSKDLSIQGDHGKLSAILQTPDGAKDYPLVIICHGFTSNKDTELIHTLANNLEKNGIASLRFDFNGHGKSEGLFQDMTVLNEIEDAKKVYDYAAKLPHVTSISLAGHSQGGVVASMTAGILGTEKVKSLALMAPAAVLRDDAIRGICMNAHYDANNLPETIPLYNNLQLGKNYVLTAQTLPIYETAVRYQGPAFMIHGTGDVIVPYTYSQRYHRIYFNGQLKLVPGEDHGFTHDIKGACQAVTDYFVTQLKK</sequence>
<dbReference type="RefSeq" id="WP_075445339.1">
    <property type="nucleotide sequence ID" value="NZ_FOQK01000026.1"/>
</dbReference>
<name>A0A1I3H0L2_SELRU</name>
<keyword evidence="1" id="KW-0732">Signal</keyword>
<dbReference type="OrthoDB" id="9780269at2"/>
<organism evidence="3 4">
    <name type="scientific">Selenomonas ruminantium</name>
    <dbReference type="NCBI Taxonomy" id="971"/>
    <lineage>
        <taxon>Bacteria</taxon>
        <taxon>Bacillati</taxon>
        <taxon>Bacillota</taxon>
        <taxon>Negativicutes</taxon>
        <taxon>Selenomonadales</taxon>
        <taxon>Selenomonadaceae</taxon>
        <taxon>Selenomonas</taxon>
    </lineage>
</organism>
<evidence type="ECO:0000259" key="2">
    <source>
        <dbReference type="Pfam" id="PF12146"/>
    </source>
</evidence>
<feature type="chain" id="PRO_5010253250" description="Serine aminopeptidase S33 domain-containing protein" evidence="1">
    <location>
        <begin position="30"/>
        <end position="281"/>
    </location>
</feature>
<dbReference type="AlphaFoldDB" id="A0A1I3H0L2"/>
<dbReference type="PANTHER" id="PTHR43265">
    <property type="entry name" value="ESTERASE ESTD"/>
    <property type="match status" value="1"/>
</dbReference>
<feature type="signal peptide" evidence="1">
    <location>
        <begin position="1"/>
        <end position="29"/>
    </location>
</feature>
<feature type="domain" description="Serine aminopeptidase S33" evidence="2">
    <location>
        <begin position="58"/>
        <end position="170"/>
    </location>
</feature>
<evidence type="ECO:0000313" key="3">
    <source>
        <dbReference type="EMBL" id="SFI29156.1"/>
    </source>
</evidence>
<dbReference type="GO" id="GO:0052689">
    <property type="term" value="F:carboxylic ester hydrolase activity"/>
    <property type="evidence" value="ECO:0007669"/>
    <property type="project" value="TreeGrafter"/>
</dbReference>
<dbReference type="EMBL" id="FOQK01000026">
    <property type="protein sequence ID" value="SFI29156.1"/>
    <property type="molecule type" value="Genomic_DNA"/>
</dbReference>
<evidence type="ECO:0000256" key="1">
    <source>
        <dbReference type="SAM" id="SignalP"/>
    </source>
</evidence>
<dbReference type="SUPFAM" id="SSF53474">
    <property type="entry name" value="alpha/beta-Hydrolases"/>
    <property type="match status" value="1"/>
</dbReference>
<protein>
    <recommendedName>
        <fullName evidence="2">Serine aminopeptidase S33 domain-containing protein</fullName>
    </recommendedName>
</protein>
<dbReference type="Pfam" id="PF12146">
    <property type="entry name" value="Hydrolase_4"/>
    <property type="match status" value="1"/>
</dbReference>
<reference evidence="3 4" key="1">
    <citation type="submission" date="2016-10" db="EMBL/GenBank/DDBJ databases">
        <authorList>
            <person name="de Groot N.N."/>
        </authorList>
    </citation>
    <scope>NUCLEOTIDE SEQUENCE [LARGE SCALE GENOMIC DNA]</scope>
    <source>
        <strain evidence="3 4">Z108</strain>
    </source>
</reference>
<proteinExistence type="predicted"/>
<evidence type="ECO:0000313" key="4">
    <source>
        <dbReference type="Proteomes" id="UP000183639"/>
    </source>
</evidence>
<dbReference type="Gene3D" id="3.40.50.1820">
    <property type="entry name" value="alpha/beta hydrolase"/>
    <property type="match status" value="1"/>
</dbReference>
<accession>A0A1I3H0L2</accession>
<gene>
    <name evidence="3" type="ORF">SAMN04487861_12634</name>
</gene>
<dbReference type="Proteomes" id="UP000183639">
    <property type="component" value="Unassembled WGS sequence"/>
</dbReference>
<dbReference type="InterPro" id="IPR029058">
    <property type="entry name" value="AB_hydrolase_fold"/>
</dbReference>
<dbReference type="InterPro" id="IPR022742">
    <property type="entry name" value="Hydrolase_4"/>
</dbReference>
<dbReference type="PANTHER" id="PTHR43265:SF1">
    <property type="entry name" value="ESTERASE ESTD"/>
    <property type="match status" value="1"/>
</dbReference>
<dbReference type="InterPro" id="IPR053145">
    <property type="entry name" value="AB_hydrolase_Est10"/>
</dbReference>